<proteinExistence type="predicted"/>
<dbReference type="Proteomes" id="UP000663419">
    <property type="component" value="Chromosome 1"/>
</dbReference>
<protein>
    <submittedName>
        <fullName evidence="1">Uncharacterized protein</fullName>
    </submittedName>
</protein>
<evidence type="ECO:0000313" key="2">
    <source>
        <dbReference type="Proteomes" id="UP000663419"/>
    </source>
</evidence>
<dbReference type="AlphaFoldDB" id="A0A8A1LBS1"/>
<organism evidence="1 2">
    <name type="scientific">Ajellomyces capsulatus (strain H88)</name>
    <name type="common">Darling's disease fungus</name>
    <name type="synonym">Histoplasma capsulatum</name>
    <dbReference type="NCBI Taxonomy" id="544711"/>
    <lineage>
        <taxon>Eukaryota</taxon>
        <taxon>Fungi</taxon>
        <taxon>Dikarya</taxon>
        <taxon>Ascomycota</taxon>
        <taxon>Pezizomycotina</taxon>
        <taxon>Eurotiomycetes</taxon>
        <taxon>Eurotiomycetidae</taxon>
        <taxon>Onygenales</taxon>
        <taxon>Ajellomycetaceae</taxon>
        <taxon>Histoplasma</taxon>
    </lineage>
</organism>
<dbReference type="EMBL" id="CP069102">
    <property type="protein sequence ID" value="QSS50285.1"/>
    <property type="molecule type" value="Genomic_DNA"/>
</dbReference>
<reference evidence="1" key="1">
    <citation type="submission" date="2021-01" db="EMBL/GenBank/DDBJ databases">
        <title>Chromosome-level genome assembly of a human fungal pathogen reveals clustering of transcriptionally co-regulated genes.</title>
        <authorList>
            <person name="Voorhies M."/>
            <person name="Cohen S."/>
            <person name="Shea T.P."/>
            <person name="Petrus S."/>
            <person name="Munoz J.F."/>
            <person name="Poplawski S."/>
            <person name="Goldman W.E."/>
            <person name="Michael T."/>
            <person name="Cuomo C.A."/>
            <person name="Sil A."/>
            <person name="Beyhan S."/>
        </authorList>
    </citation>
    <scope>NUCLEOTIDE SEQUENCE</scope>
    <source>
        <strain evidence="1">H88</strain>
    </source>
</reference>
<accession>A0A8A1LBS1</accession>
<gene>
    <name evidence="1" type="ORF">I7I53_10921</name>
</gene>
<evidence type="ECO:0000313" key="1">
    <source>
        <dbReference type="EMBL" id="QSS50285.1"/>
    </source>
</evidence>
<dbReference type="VEuPathDB" id="FungiDB:I7I53_10921"/>
<sequence length="65" mass="6853">MGWRAAVFRRRFLYISAGARTFETGAWATCCGPEVGEGCEGLGWGGRTTDTSCSGSSVDAAFPVQ</sequence>
<name>A0A8A1LBS1_AJEC8</name>